<dbReference type="EMBL" id="WELI01000023">
    <property type="protein sequence ID" value="KAB7725396.1"/>
    <property type="molecule type" value="Genomic_DNA"/>
</dbReference>
<evidence type="ECO:0000256" key="1">
    <source>
        <dbReference type="SAM" id="Phobius"/>
    </source>
</evidence>
<evidence type="ECO:0000313" key="3">
    <source>
        <dbReference type="Proteomes" id="UP000488299"/>
    </source>
</evidence>
<gene>
    <name evidence="2" type="ORF">F5984_26120</name>
</gene>
<organism evidence="2 3">
    <name type="scientific">Rudanella paleaurantiibacter</name>
    <dbReference type="NCBI Taxonomy" id="2614655"/>
    <lineage>
        <taxon>Bacteria</taxon>
        <taxon>Pseudomonadati</taxon>
        <taxon>Bacteroidota</taxon>
        <taxon>Cytophagia</taxon>
        <taxon>Cytophagales</taxon>
        <taxon>Cytophagaceae</taxon>
        <taxon>Rudanella</taxon>
    </lineage>
</organism>
<keyword evidence="3" id="KW-1185">Reference proteome</keyword>
<evidence type="ECO:0000313" key="2">
    <source>
        <dbReference type="EMBL" id="KAB7725396.1"/>
    </source>
</evidence>
<feature type="transmembrane region" description="Helical" evidence="1">
    <location>
        <begin position="20"/>
        <end position="48"/>
    </location>
</feature>
<feature type="transmembrane region" description="Helical" evidence="1">
    <location>
        <begin position="103"/>
        <end position="122"/>
    </location>
</feature>
<dbReference type="AlphaFoldDB" id="A0A7J5TRP6"/>
<feature type="transmembrane region" description="Helical" evidence="1">
    <location>
        <begin position="157"/>
        <end position="178"/>
    </location>
</feature>
<sequence>MRVYQLAKEQNTLLVNCQMLAVTGVCFVSPIVHTNLFVGFGALVYNLMGYAPVRITHYTLLGCFPKHWMYVVSFFAQVAFTLTLAGAGFALSRKGHSEKKVTWLLVGAFLLYPIANRLFWYMNARVRGQDMLWFMNYKADFDQKPVPLFGNFYNFRFGEFCINMLVSAALYALAYWVITRYWPSLFRLQMLTVGALACIGGWVFWHMLLGPILY</sequence>
<proteinExistence type="predicted"/>
<keyword evidence="1" id="KW-0472">Membrane</keyword>
<accession>A0A7J5TRP6</accession>
<comment type="caution">
    <text evidence="2">The sequence shown here is derived from an EMBL/GenBank/DDBJ whole genome shotgun (WGS) entry which is preliminary data.</text>
</comment>
<name>A0A7J5TRP6_9BACT</name>
<feature type="transmembrane region" description="Helical" evidence="1">
    <location>
        <begin position="68"/>
        <end position="91"/>
    </location>
</feature>
<feature type="transmembrane region" description="Helical" evidence="1">
    <location>
        <begin position="190"/>
        <end position="208"/>
    </location>
</feature>
<reference evidence="2 3" key="1">
    <citation type="submission" date="2019-10" db="EMBL/GenBank/DDBJ databases">
        <title>Rudanella paleaurantiibacter sp. nov., isolated from sludge.</title>
        <authorList>
            <person name="Xu S.Q."/>
        </authorList>
    </citation>
    <scope>NUCLEOTIDE SEQUENCE [LARGE SCALE GENOMIC DNA]</scope>
    <source>
        <strain evidence="2 3">HX-22-17</strain>
    </source>
</reference>
<protein>
    <submittedName>
        <fullName evidence="2">Uncharacterized protein</fullName>
    </submittedName>
</protein>
<keyword evidence="1" id="KW-1133">Transmembrane helix</keyword>
<dbReference type="Proteomes" id="UP000488299">
    <property type="component" value="Unassembled WGS sequence"/>
</dbReference>
<keyword evidence="1" id="KW-0812">Transmembrane</keyword>